<dbReference type="PANTHER" id="PTHR36074">
    <property type="entry name" value="ISOPENTENYL-DIPHOSPHATE DELTA-ISOMERASE"/>
    <property type="match status" value="1"/>
</dbReference>
<accession>A0A453K566</accession>
<proteinExistence type="predicted"/>
<organism evidence="1 2">
    <name type="scientific">Aegilops tauschii subsp. strangulata</name>
    <name type="common">Goatgrass</name>
    <dbReference type="NCBI Taxonomy" id="200361"/>
    <lineage>
        <taxon>Eukaryota</taxon>
        <taxon>Viridiplantae</taxon>
        <taxon>Streptophyta</taxon>
        <taxon>Embryophyta</taxon>
        <taxon>Tracheophyta</taxon>
        <taxon>Spermatophyta</taxon>
        <taxon>Magnoliopsida</taxon>
        <taxon>Liliopsida</taxon>
        <taxon>Poales</taxon>
        <taxon>Poaceae</taxon>
        <taxon>BOP clade</taxon>
        <taxon>Pooideae</taxon>
        <taxon>Triticodae</taxon>
        <taxon>Triticeae</taxon>
        <taxon>Triticinae</taxon>
        <taxon>Aegilops</taxon>
    </lineage>
</organism>
<sequence length="208" mass="23598">SARPFFGFPGFTVAHCDAGATYGSNDSPDLVNDLNEKIHDSIHDLQLPIKEYPLELKPLLYAFGFKHLSMTTIRAFLLYYLPLLEPRPPTDDDDDDDLLQDDSERPPVDLVTPFHNSLKQIAREISVVTTRRIFERIAVRHVSQRTAWKLLKERCCKIIEEESSEGDVNSRIHILCCQNNFPSACIGSSCYLGCTICRPGLQMFYSST</sequence>
<reference evidence="2" key="2">
    <citation type="journal article" date="2017" name="Nat. Plants">
        <title>The Aegilops tauschii genome reveals multiple impacts of transposons.</title>
        <authorList>
            <person name="Zhao G."/>
            <person name="Zou C."/>
            <person name="Li K."/>
            <person name="Wang K."/>
            <person name="Li T."/>
            <person name="Gao L."/>
            <person name="Zhang X."/>
            <person name="Wang H."/>
            <person name="Yang Z."/>
            <person name="Liu X."/>
            <person name="Jiang W."/>
            <person name="Mao L."/>
            <person name="Kong X."/>
            <person name="Jiao Y."/>
            <person name="Jia J."/>
        </authorList>
    </citation>
    <scope>NUCLEOTIDE SEQUENCE [LARGE SCALE GENOMIC DNA]</scope>
    <source>
        <strain evidence="2">cv. AL8/78</strain>
    </source>
</reference>
<keyword evidence="2" id="KW-1185">Reference proteome</keyword>
<dbReference type="AlphaFoldDB" id="A0A453K566"/>
<dbReference type="Proteomes" id="UP000015105">
    <property type="component" value="Chromosome 5D"/>
</dbReference>
<evidence type="ECO:0000313" key="1">
    <source>
        <dbReference type="EnsemblPlants" id="AET5Gv20293100.7"/>
    </source>
</evidence>
<reference evidence="2" key="1">
    <citation type="journal article" date="2014" name="Science">
        <title>Ancient hybridizations among the ancestral genomes of bread wheat.</title>
        <authorList>
            <consortium name="International Wheat Genome Sequencing Consortium,"/>
            <person name="Marcussen T."/>
            <person name="Sandve S.R."/>
            <person name="Heier L."/>
            <person name="Spannagl M."/>
            <person name="Pfeifer M."/>
            <person name="Jakobsen K.S."/>
            <person name="Wulff B.B."/>
            <person name="Steuernagel B."/>
            <person name="Mayer K.F."/>
            <person name="Olsen O.A."/>
        </authorList>
    </citation>
    <scope>NUCLEOTIDE SEQUENCE [LARGE SCALE GENOMIC DNA]</scope>
    <source>
        <strain evidence="2">cv. AL8/78</strain>
    </source>
</reference>
<name>A0A453K566_AEGTS</name>
<evidence type="ECO:0000313" key="2">
    <source>
        <dbReference type="Proteomes" id="UP000015105"/>
    </source>
</evidence>
<dbReference type="PANTHER" id="PTHR36074:SF1">
    <property type="entry name" value="ISOPENTENYL-DIPHOSPHATE DELTA-ISOMERASE"/>
    <property type="match status" value="1"/>
</dbReference>
<dbReference type="Gramene" id="AET5Gv20293100.7">
    <property type="protein sequence ID" value="AET5Gv20293100.7"/>
    <property type="gene ID" value="AET5Gv20293100"/>
</dbReference>
<reference evidence="1" key="4">
    <citation type="submission" date="2019-03" db="UniProtKB">
        <authorList>
            <consortium name="EnsemblPlants"/>
        </authorList>
    </citation>
    <scope>IDENTIFICATION</scope>
</reference>
<reference evidence="1" key="3">
    <citation type="journal article" date="2017" name="Nature">
        <title>Genome sequence of the progenitor of the wheat D genome Aegilops tauschii.</title>
        <authorList>
            <person name="Luo M.C."/>
            <person name="Gu Y.Q."/>
            <person name="Puiu D."/>
            <person name="Wang H."/>
            <person name="Twardziok S.O."/>
            <person name="Deal K.R."/>
            <person name="Huo N."/>
            <person name="Zhu T."/>
            <person name="Wang L."/>
            <person name="Wang Y."/>
            <person name="McGuire P.E."/>
            <person name="Liu S."/>
            <person name="Long H."/>
            <person name="Ramasamy R.K."/>
            <person name="Rodriguez J.C."/>
            <person name="Van S.L."/>
            <person name="Yuan L."/>
            <person name="Wang Z."/>
            <person name="Xia Z."/>
            <person name="Xiao L."/>
            <person name="Anderson O.D."/>
            <person name="Ouyang S."/>
            <person name="Liang Y."/>
            <person name="Zimin A.V."/>
            <person name="Pertea G."/>
            <person name="Qi P."/>
            <person name="Bennetzen J.L."/>
            <person name="Dai X."/>
            <person name="Dawson M.W."/>
            <person name="Muller H.G."/>
            <person name="Kugler K."/>
            <person name="Rivarola-Duarte L."/>
            <person name="Spannagl M."/>
            <person name="Mayer K.F.X."/>
            <person name="Lu F.H."/>
            <person name="Bevan M.W."/>
            <person name="Leroy P."/>
            <person name="Li P."/>
            <person name="You F.M."/>
            <person name="Sun Q."/>
            <person name="Liu Z."/>
            <person name="Lyons E."/>
            <person name="Wicker T."/>
            <person name="Salzberg S.L."/>
            <person name="Devos K.M."/>
            <person name="Dvorak J."/>
        </authorList>
    </citation>
    <scope>NUCLEOTIDE SEQUENCE [LARGE SCALE GENOMIC DNA]</scope>
    <source>
        <strain evidence="1">cv. AL8/78</strain>
    </source>
</reference>
<protein>
    <submittedName>
        <fullName evidence="1">Uncharacterized protein</fullName>
    </submittedName>
</protein>
<dbReference type="EnsemblPlants" id="AET5Gv20293100.7">
    <property type="protein sequence ID" value="AET5Gv20293100.7"/>
    <property type="gene ID" value="AET5Gv20293100"/>
</dbReference>
<reference evidence="1" key="5">
    <citation type="journal article" date="2021" name="G3 (Bethesda)">
        <title>Aegilops tauschii genome assembly Aet v5.0 features greater sequence contiguity and improved annotation.</title>
        <authorList>
            <person name="Wang L."/>
            <person name="Zhu T."/>
            <person name="Rodriguez J.C."/>
            <person name="Deal K.R."/>
            <person name="Dubcovsky J."/>
            <person name="McGuire P.E."/>
            <person name="Lux T."/>
            <person name="Spannagl M."/>
            <person name="Mayer K.F.X."/>
            <person name="Baldrich P."/>
            <person name="Meyers B.C."/>
            <person name="Huo N."/>
            <person name="Gu Y.Q."/>
            <person name="Zhou H."/>
            <person name="Devos K.M."/>
            <person name="Bennetzen J.L."/>
            <person name="Unver T."/>
            <person name="Budak H."/>
            <person name="Gulick P.J."/>
            <person name="Galiba G."/>
            <person name="Kalapos B."/>
            <person name="Nelson D.R."/>
            <person name="Li P."/>
            <person name="You F.M."/>
            <person name="Luo M.C."/>
            <person name="Dvorak J."/>
        </authorList>
    </citation>
    <scope>NUCLEOTIDE SEQUENCE [LARGE SCALE GENOMIC DNA]</scope>
    <source>
        <strain evidence="1">cv. AL8/78</strain>
    </source>
</reference>